<dbReference type="PANTHER" id="PTHR33054">
    <property type="entry name" value="CCHC-TYPE DOMAIN-CONTAINING PROTEIN"/>
    <property type="match status" value="1"/>
</dbReference>
<dbReference type="SMART" id="SM00343">
    <property type="entry name" value="ZnF_C2HC"/>
    <property type="match status" value="1"/>
</dbReference>
<dbReference type="Gene3D" id="4.10.60.10">
    <property type="entry name" value="Zinc finger, CCHC-type"/>
    <property type="match status" value="1"/>
</dbReference>
<dbReference type="InterPro" id="IPR036875">
    <property type="entry name" value="Znf_CCHC_sf"/>
</dbReference>
<keyword evidence="1" id="KW-0863">Zinc-finger</keyword>
<dbReference type="AlphaFoldDB" id="A0AAW2CNQ7"/>
<name>A0AAW2CNQ7_9ROSI</name>
<evidence type="ECO:0000256" key="1">
    <source>
        <dbReference type="PROSITE-ProRule" id="PRU00047"/>
    </source>
</evidence>
<keyword evidence="1" id="KW-0479">Metal-binding</keyword>
<keyword evidence="1" id="KW-0862">Zinc</keyword>
<dbReference type="GO" id="GO:0003676">
    <property type="term" value="F:nucleic acid binding"/>
    <property type="evidence" value="ECO:0007669"/>
    <property type="project" value="InterPro"/>
</dbReference>
<dbReference type="Pfam" id="PF00098">
    <property type="entry name" value="zf-CCHC"/>
    <property type="match status" value="1"/>
</dbReference>
<feature type="domain" description="CCHC-type" evidence="2">
    <location>
        <begin position="57"/>
        <end position="73"/>
    </location>
</feature>
<dbReference type="EMBL" id="JAZDWU010000006">
    <property type="protein sequence ID" value="KAK9999815.1"/>
    <property type="molecule type" value="Genomic_DNA"/>
</dbReference>
<sequence>MSDYRWYQDIFLSRVMLRKDCYKPYWKEKFNDGLPPIFAHKKNVSKKYVKQNPTKGKCFNCGKPGHYIKDCKKKPDKLKNKLNMLNINDEDQEDLFRILESNNSSDSLEDNLSS</sequence>
<reference evidence="3 4" key="1">
    <citation type="submission" date="2024-01" db="EMBL/GenBank/DDBJ databases">
        <title>A telomere-to-telomere, gap-free genome of sweet tea (Lithocarpus litseifolius).</title>
        <authorList>
            <person name="Zhou J."/>
        </authorList>
    </citation>
    <scope>NUCLEOTIDE SEQUENCE [LARGE SCALE GENOMIC DNA]</scope>
    <source>
        <strain evidence="3">Zhou-2022a</strain>
        <tissue evidence="3">Leaf</tissue>
    </source>
</reference>
<dbReference type="SUPFAM" id="SSF57756">
    <property type="entry name" value="Retrovirus zinc finger-like domains"/>
    <property type="match status" value="1"/>
</dbReference>
<dbReference type="PANTHER" id="PTHR33054:SF9">
    <property type="entry name" value="CCHC-TYPE DOMAIN-CONTAINING PROTEIN"/>
    <property type="match status" value="1"/>
</dbReference>
<organism evidence="3 4">
    <name type="scientific">Lithocarpus litseifolius</name>
    <dbReference type="NCBI Taxonomy" id="425828"/>
    <lineage>
        <taxon>Eukaryota</taxon>
        <taxon>Viridiplantae</taxon>
        <taxon>Streptophyta</taxon>
        <taxon>Embryophyta</taxon>
        <taxon>Tracheophyta</taxon>
        <taxon>Spermatophyta</taxon>
        <taxon>Magnoliopsida</taxon>
        <taxon>eudicotyledons</taxon>
        <taxon>Gunneridae</taxon>
        <taxon>Pentapetalae</taxon>
        <taxon>rosids</taxon>
        <taxon>fabids</taxon>
        <taxon>Fagales</taxon>
        <taxon>Fagaceae</taxon>
        <taxon>Lithocarpus</taxon>
    </lineage>
</organism>
<comment type="caution">
    <text evidence="3">The sequence shown here is derived from an EMBL/GenBank/DDBJ whole genome shotgun (WGS) entry which is preliminary data.</text>
</comment>
<keyword evidence="4" id="KW-1185">Reference proteome</keyword>
<accession>A0AAW2CNQ7</accession>
<evidence type="ECO:0000313" key="4">
    <source>
        <dbReference type="Proteomes" id="UP001459277"/>
    </source>
</evidence>
<gene>
    <name evidence="3" type="ORF">SO802_019418</name>
</gene>
<protein>
    <recommendedName>
        <fullName evidence="2">CCHC-type domain-containing protein</fullName>
    </recommendedName>
</protein>
<evidence type="ECO:0000313" key="3">
    <source>
        <dbReference type="EMBL" id="KAK9999815.1"/>
    </source>
</evidence>
<dbReference type="GO" id="GO:0008270">
    <property type="term" value="F:zinc ion binding"/>
    <property type="evidence" value="ECO:0007669"/>
    <property type="project" value="UniProtKB-KW"/>
</dbReference>
<dbReference type="InterPro" id="IPR001878">
    <property type="entry name" value="Znf_CCHC"/>
</dbReference>
<dbReference type="PROSITE" id="PS50158">
    <property type="entry name" value="ZF_CCHC"/>
    <property type="match status" value="1"/>
</dbReference>
<dbReference type="Proteomes" id="UP001459277">
    <property type="component" value="Unassembled WGS sequence"/>
</dbReference>
<evidence type="ECO:0000259" key="2">
    <source>
        <dbReference type="PROSITE" id="PS50158"/>
    </source>
</evidence>
<proteinExistence type="predicted"/>